<proteinExistence type="predicted"/>
<feature type="non-terminal residue" evidence="1">
    <location>
        <position position="57"/>
    </location>
</feature>
<gene>
    <name evidence="1" type="ORF">LITE_LOCUS47592</name>
</gene>
<sequence>MKNKESYDPISLESIHSDITTEWLIEENEGASSKDKELDIDELDRALAEEVSDEEDE</sequence>
<name>A0AAV0RCW3_9ROSI</name>
<evidence type="ECO:0000313" key="2">
    <source>
        <dbReference type="Proteomes" id="UP001154282"/>
    </source>
</evidence>
<comment type="caution">
    <text evidence="1">The sequence shown here is derived from an EMBL/GenBank/DDBJ whole genome shotgun (WGS) entry which is preliminary data.</text>
</comment>
<keyword evidence="2" id="KW-1185">Reference proteome</keyword>
<evidence type="ECO:0000313" key="1">
    <source>
        <dbReference type="EMBL" id="CAI0555413.1"/>
    </source>
</evidence>
<organism evidence="1 2">
    <name type="scientific">Linum tenue</name>
    <dbReference type="NCBI Taxonomy" id="586396"/>
    <lineage>
        <taxon>Eukaryota</taxon>
        <taxon>Viridiplantae</taxon>
        <taxon>Streptophyta</taxon>
        <taxon>Embryophyta</taxon>
        <taxon>Tracheophyta</taxon>
        <taxon>Spermatophyta</taxon>
        <taxon>Magnoliopsida</taxon>
        <taxon>eudicotyledons</taxon>
        <taxon>Gunneridae</taxon>
        <taxon>Pentapetalae</taxon>
        <taxon>rosids</taxon>
        <taxon>fabids</taxon>
        <taxon>Malpighiales</taxon>
        <taxon>Linaceae</taxon>
        <taxon>Linum</taxon>
    </lineage>
</organism>
<protein>
    <submittedName>
        <fullName evidence="1">Uncharacterized protein</fullName>
    </submittedName>
</protein>
<accession>A0AAV0RCW3</accession>
<reference evidence="1" key="1">
    <citation type="submission" date="2022-08" db="EMBL/GenBank/DDBJ databases">
        <authorList>
            <person name="Gutierrez-Valencia J."/>
        </authorList>
    </citation>
    <scope>NUCLEOTIDE SEQUENCE</scope>
</reference>
<dbReference type="EMBL" id="CAMGYJ010000010">
    <property type="protein sequence ID" value="CAI0555413.1"/>
    <property type="molecule type" value="Genomic_DNA"/>
</dbReference>
<dbReference type="AlphaFoldDB" id="A0AAV0RCW3"/>
<dbReference type="Proteomes" id="UP001154282">
    <property type="component" value="Unassembled WGS sequence"/>
</dbReference>